<dbReference type="PANTHER" id="PTHR14677">
    <property type="entry name" value="ARSENITE INDUCUBLE RNA ASSOCIATED PROTEIN AIP-1-RELATED"/>
    <property type="match status" value="1"/>
</dbReference>
<proteinExistence type="predicted"/>
<evidence type="ECO:0000256" key="4">
    <source>
        <dbReference type="SAM" id="MobiDB-lite"/>
    </source>
</evidence>
<sequence length="283" mass="30620">MALPFIGAHCSLLSCNLNDYLPIRCRACDQLFCKDHIAPELHECLTATLPQVPLQTAKRQRCAADGCERLTLESAILDTTDTVGRTPAVCPQCSLSFCSIHRAPGSHSCSNVNASDTTKQKNAAARRLLEKHFPPQPSSASSTGVQAPKAQSLPKSARDRNESPQGQKIAVMKMRHRASPADPKDKASAVPIEQRLYAFVSVDNSGTIGEPYWFRKSIITGKALDLLASRLGIISSQTNPLQLQTADGDRASSSILRTDMPLSSQIEDGARLCIVLQKQSDPS</sequence>
<protein>
    <recommendedName>
        <fullName evidence="5">AN1-type domain-containing protein</fullName>
    </recommendedName>
</protein>
<feature type="domain" description="AN1-type" evidence="5">
    <location>
        <begin position="62"/>
        <end position="114"/>
    </location>
</feature>
<evidence type="ECO:0000313" key="6">
    <source>
        <dbReference type="EMBL" id="KZT03417.1"/>
    </source>
</evidence>
<dbReference type="EMBL" id="KV427644">
    <property type="protein sequence ID" value="KZT03417.1"/>
    <property type="molecule type" value="Genomic_DNA"/>
</dbReference>
<dbReference type="GO" id="GO:0008270">
    <property type="term" value="F:zinc ion binding"/>
    <property type="evidence" value="ECO:0007669"/>
    <property type="project" value="UniProtKB-KW"/>
</dbReference>
<evidence type="ECO:0000259" key="5">
    <source>
        <dbReference type="SMART" id="SM00154"/>
    </source>
</evidence>
<keyword evidence="1" id="KW-0479">Metal-binding</keyword>
<feature type="domain" description="AN1-type" evidence="5">
    <location>
        <begin position="10"/>
        <end position="49"/>
    </location>
</feature>
<gene>
    <name evidence="6" type="ORF">LAESUDRAFT_368461</name>
</gene>
<evidence type="ECO:0000256" key="2">
    <source>
        <dbReference type="ARBA" id="ARBA00022771"/>
    </source>
</evidence>
<dbReference type="InParanoid" id="A0A165CTP0"/>
<accession>A0A165CTP0</accession>
<keyword evidence="7" id="KW-1185">Reference proteome</keyword>
<keyword evidence="2" id="KW-0863">Zinc-finger</keyword>
<feature type="region of interest" description="Disordered" evidence="4">
    <location>
        <begin position="133"/>
        <end position="167"/>
    </location>
</feature>
<dbReference type="SUPFAM" id="SSF118310">
    <property type="entry name" value="AN1-like Zinc finger"/>
    <property type="match status" value="2"/>
</dbReference>
<reference evidence="6 7" key="1">
    <citation type="journal article" date="2016" name="Mol. Biol. Evol.">
        <title>Comparative Genomics of Early-Diverging Mushroom-Forming Fungi Provides Insights into the Origins of Lignocellulose Decay Capabilities.</title>
        <authorList>
            <person name="Nagy L.G."/>
            <person name="Riley R."/>
            <person name="Tritt A."/>
            <person name="Adam C."/>
            <person name="Daum C."/>
            <person name="Floudas D."/>
            <person name="Sun H."/>
            <person name="Yadav J.S."/>
            <person name="Pangilinan J."/>
            <person name="Larsson K.H."/>
            <person name="Matsuura K."/>
            <person name="Barry K."/>
            <person name="Labutti K."/>
            <person name="Kuo R."/>
            <person name="Ohm R.A."/>
            <person name="Bhattacharya S.S."/>
            <person name="Shirouzu T."/>
            <person name="Yoshinaga Y."/>
            <person name="Martin F.M."/>
            <person name="Grigoriev I.V."/>
            <person name="Hibbett D.S."/>
        </authorList>
    </citation>
    <scope>NUCLEOTIDE SEQUENCE [LARGE SCALE GENOMIC DNA]</scope>
    <source>
        <strain evidence="6 7">93-53</strain>
    </source>
</reference>
<dbReference type="SMART" id="SM00154">
    <property type="entry name" value="ZnF_AN1"/>
    <property type="match status" value="2"/>
</dbReference>
<organism evidence="6 7">
    <name type="scientific">Laetiporus sulphureus 93-53</name>
    <dbReference type="NCBI Taxonomy" id="1314785"/>
    <lineage>
        <taxon>Eukaryota</taxon>
        <taxon>Fungi</taxon>
        <taxon>Dikarya</taxon>
        <taxon>Basidiomycota</taxon>
        <taxon>Agaricomycotina</taxon>
        <taxon>Agaricomycetes</taxon>
        <taxon>Polyporales</taxon>
        <taxon>Laetiporus</taxon>
    </lineage>
</organism>
<dbReference type="STRING" id="1314785.A0A165CTP0"/>
<dbReference type="GO" id="GO:0005737">
    <property type="term" value="C:cytoplasm"/>
    <property type="evidence" value="ECO:0007669"/>
    <property type="project" value="TreeGrafter"/>
</dbReference>
<dbReference type="OrthoDB" id="431929at2759"/>
<dbReference type="GeneID" id="63819225"/>
<name>A0A165CTP0_9APHY</name>
<keyword evidence="3" id="KW-0862">Zinc</keyword>
<dbReference type="AlphaFoldDB" id="A0A165CTP0"/>
<evidence type="ECO:0000313" key="7">
    <source>
        <dbReference type="Proteomes" id="UP000076871"/>
    </source>
</evidence>
<dbReference type="Gene3D" id="4.10.1110.10">
    <property type="entry name" value="AN1-like Zinc finger"/>
    <property type="match status" value="2"/>
</dbReference>
<dbReference type="PANTHER" id="PTHR14677:SF20">
    <property type="entry name" value="ZINC FINGER AN1-TYPE CONTAINING 2A-RELATED"/>
    <property type="match status" value="1"/>
</dbReference>
<dbReference type="Pfam" id="PF01428">
    <property type="entry name" value="zf-AN1"/>
    <property type="match status" value="2"/>
</dbReference>
<evidence type="ECO:0000256" key="3">
    <source>
        <dbReference type="ARBA" id="ARBA00022833"/>
    </source>
</evidence>
<dbReference type="Proteomes" id="UP000076871">
    <property type="component" value="Unassembled WGS sequence"/>
</dbReference>
<dbReference type="InterPro" id="IPR000058">
    <property type="entry name" value="Znf_AN1"/>
</dbReference>
<dbReference type="RefSeq" id="XP_040761157.1">
    <property type="nucleotide sequence ID" value="XM_040902194.1"/>
</dbReference>
<dbReference type="InterPro" id="IPR035896">
    <property type="entry name" value="AN1-like_Znf"/>
</dbReference>
<evidence type="ECO:0000256" key="1">
    <source>
        <dbReference type="ARBA" id="ARBA00022723"/>
    </source>
</evidence>